<dbReference type="Proteomes" id="UP000192266">
    <property type="component" value="Unassembled WGS sequence"/>
</dbReference>
<sequence length="230" mass="25696">MFLRWLMSAFVAFILLLMTGTLVPVNRDFRQTPDGIQVFVVSNGVHSDLVLPVREPRTATNWLQKLDNAAVVTKFERYEYVGFGWGNEGFYLGSYGGQYPGLGNTLRAALPSPTLLHVDFYKNAPRLGERVVPLLVSEVQYRQLAAFVEQSWQPDSAGRPILLTAAGYTPDDFFVRARGCYHILRTCNDWTNQGLRTSGLRAALKAPFAASVLYQARRAAKKPPGRLPTN</sequence>
<dbReference type="Pfam" id="PF09601">
    <property type="entry name" value="DUF2459"/>
    <property type="match status" value="1"/>
</dbReference>
<dbReference type="AlphaFoldDB" id="A0A1W1W4N6"/>
<evidence type="ECO:0008006" key="3">
    <source>
        <dbReference type="Google" id="ProtNLM"/>
    </source>
</evidence>
<accession>A0A1W1W4N6</accession>
<name>A0A1W1W4N6_9BACT</name>
<organism evidence="1 2">
    <name type="scientific">Hymenobacter roseosalivarius DSM 11622</name>
    <dbReference type="NCBI Taxonomy" id="645990"/>
    <lineage>
        <taxon>Bacteria</taxon>
        <taxon>Pseudomonadati</taxon>
        <taxon>Bacteroidota</taxon>
        <taxon>Cytophagia</taxon>
        <taxon>Cytophagales</taxon>
        <taxon>Hymenobacteraceae</taxon>
        <taxon>Hymenobacter</taxon>
    </lineage>
</organism>
<gene>
    <name evidence="1" type="ORF">SAMN00120144_3233</name>
</gene>
<keyword evidence="2" id="KW-1185">Reference proteome</keyword>
<evidence type="ECO:0000313" key="1">
    <source>
        <dbReference type="EMBL" id="SMC00420.1"/>
    </source>
</evidence>
<dbReference type="STRING" id="645990.SAMN00120144_3233"/>
<proteinExistence type="predicted"/>
<evidence type="ECO:0000313" key="2">
    <source>
        <dbReference type="Proteomes" id="UP000192266"/>
    </source>
</evidence>
<dbReference type="EMBL" id="FWWW01000102">
    <property type="protein sequence ID" value="SMC00420.1"/>
    <property type="molecule type" value="Genomic_DNA"/>
</dbReference>
<reference evidence="1 2" key="1">
    <citation type="submission" date="2017-04" db="EMBL/GenBank/DDBJ databases">
        <authorList>
            <person name="Afonso C.L."/>
            <person name="Miller P.J."/>
            <person name="Scott M.A."/>
            <person name="Spackman E."/>
            <person name="Goraichik I."/>
            <person name="Dimitrov K.M."/>
            <person name="Suarez D.L."/>
            <person name="Swayne D.E."/>
        </authorList>
    </citation>
    <scope>NUCLEOTIDE SEQUENCE [LARGE SCALE GENOMIC DNA]</scope>
    <source>
        <strain evidence="1 2">DSM 11622</strain>
    </source>
</reference>
<protein>
    <recommendedName>
        <fullName evidence="3">DUF2459 domain-containing protein</fullName>
    </recommendedName>
</protein>
<dbReference type="InterPro" id="IPR011727">
    <property type="entry name" value="CHP02117"/>
</dbReference>